<evidence type="ECO:0000313" key="2">
    <source>
        <dbReference type="Proteomes" id="UP000179807"/>
    </source>
</evidence>
<dbReference type="Proteomes" id="UP000179807">
    <property type="component" value="Unassembled WGS sequence"/>
</dbReference>
<dbReference type="VEuPathDB" id="TrichDB:TRFO_28361"/>
<reference evidence="1" key="1">
    <citation type="submission" date="2016-10" db="EMBL/GenBank/DDBJ databases">
        <authorList>
            <person name="Benchimol M."/>
            <person name="Almeida L.G."/>
            <person name="Vasconcelos A.T."/>
            <person name="Perreira-Neves A."/>
            <person name="Rosa I.A."/>
            <person name="Tasca T."/>
            <person name="Bogo M.R."/>
            <person name="de Souza W."/>
        </authorList>
    </citation>
    <scope>NUCLEOTIDE SEQUENCE [LARGE SCALE GENOMIC DNA]</scope>
    <source>
        <strain evidence="1">K</strain>
    </source>
</reference>
<sequence>MHDLEIDDENIRYVLSYEQGNHDSLVLDSVELYDNIQIIDVPSVHPVTAKCITAIGSSSFDGCPKLEKVILFNNNKLLSLYKRSFFRAKVKDVSLPPGLVWIGTEAFRESQIEKILIPKNLEFFGKKAFFKCNRLTTVEFANNFQFTCIPSFSFSHTSIRSIKIPRSVKTIEKEAFSNCLSLKNVEFEERSAIEVIGEKAFFCTPIEQIIFPNSLHVIHDKAFYSCSLLKTVIFDNDSELSLIGSHVFDHTVIEEIMIPKRISEYNINMFPSTLKRISFIEPSSISIIKSNMIPNLATSLTIPTSTKLLESKFLVDKNIETIEFPSTFNSHGISSFTFYCSKIQELTLPNNLHVIPDYAFSGANSLRKILFNEGSELCSIGDYAFQFTDIEEIFLPMSVREISRFAFSGSKIQIVTIEQGSPYFEIYENFVINKNDKSIIFYNGQKNDDGTIEYKNKQIVIPAFVEKIFLGGNLTHIDHLTFEGNTKLTEIGSYSFSYSLIKEVFIPKSVETIGEYAFYNCQNLENVVFEKDSQLIFVGNHAFSHTKITEMAIPDNIQALGDSVFQHCTYLTKINISKNSKLQQIEENAFNNTSISYFCIPKDVKILSNNLFQNMYSLTQVDFIEGCFLKIISCNAFNNTSIEIIRIPKSIEIIGKSAFESCKKLKMIEFENDSSLRILKKHCFADCIIESIKLPDSVEKIGSCCFIKCSELKEIVISDNSRLKKIGINAFQETKITEFVIPKNCFNFAEAFQNSNISKISFNSSTEIIEIPPKSFHANKTIQSIMIPKSVEYIADNAFSESTLISIVFEKDSKLKKIGNFAFEHSNIKCITIPKLVRHIGTRAFYNCIYLTECDLDEGSNLQFIDIEAFCNTEIVKMCLPGSILSIRQSAFKDTSKLIDFKFSEISNLEIIEDNAFQNSGITSFYIPETVKYIGKGAFNLCKSLTHFHFSHKSKLEIISESLFAESQIYFITIPPLVQQICEFAFYNCFNLHKVKFSPNSNLKTIKRYSFYSTSISSISFPKKLKIIEDYAFTKNTKLKEILFPMYIPMIWGISKSLINCLLDSDIIDSHYSYLSNGLIVSHDRKNVIKTFPTVCSVCIPNHIVKFQPNCFNEIEEISFDNLSTIDTIHSSIFKRSNIYRISFPKSLKYIKEFAFEKCRFLSEVSFDPKCKLVEIGDNAFSETGLESLTIPFCERIGKNAFLKCKYLSIVTVSCNQIDEYAFSSSGLKKITLSDTNKIGKSCFEYCSHLSEVNFVNESLEIIPTKCFFKTAINDFTIPSSVKQIKNLAFSECQFLYNVKVPANSKLSSIGPNSFGNSSLININLPSNIEKIASSAFVGAHSLLSIFDNKEPQFFKVLENNCVYSKNMDSLYFVPRNFTEF</sequence>
<evidence type="ECO:0000313" key="1">
    <source>
        <dbReference type="EMBL" id="OHT04191.1"/>
    </source>
</evidence>
<dbReference type="Pfam" id="PF13306">
    <property type="entry name" value="LRR_5"/>
    <property type="match status" value="8"/>
</dbReference>
<keyword evidence="2" id="KW-1185">Reference proteome</keyword>
<proteinExistence type="predicted"/>
<protein>
    <recommendedName>
        <fullName evidence="3">Surface antigen BspA-like</fullName>
    </recommendedName>
</protein>
<dbReference type="SUPFAM" id="SSF52058">
    <property type="entry name" value="L domain-like"/>
    <property type="match status" value="6"/>
</dbReference>
<dbReference type="Gene3D" id="3.80.10.10">
    <property type="entry name" value="Ribonuclease Inhibitor"/>
    <property type="match status" value="10"/>
</dbReference>
<dbReference type="InterPro" id="IPR053139">
    <property type="entry name" value="Surface_bspA-like"/>
</dbReference>
<dbReference type="InterPro" id="IPR026906">
    <property type="entry name" value="LRR_5"/>
</dbReference>
<dbReference type="PANTHER" id="PTHR45661:SF3">
    <property type="entry name" value="IG-LIKE DOMAIN-CONTAINING PROTEIN"/>
    <property type="match status" value="1"/>
</dbReference>
<name>A0A1J4JYF7_9EUKA</name>
<dbReference type="EMBL" id="MLAK01000802">
    <property type="protein sequence ID" value="OHT04191.1"/>
    <property type="molecule type" value="Genomic_DNA"/>
</dbReference>
<dbReference type="GeneID" id="94840835"/>
<dbReference type="RefSeq" id="XP_068357327.1">
    <property type="nucleotide sequence ID" value="XM_068506131.1"/>
</dbReference>
<gene>
    <name evidence="1" type="ORF">TRFO_28361</name>
</gene>
<dbReference type="OrthoDB" id="10264456at2759"/>
<organism evidence="1 2">
    <name type="scientific">Tritrichomonas foetus</name>
    <dbReference type="NCBI Taxonomy" id="1144522"/>
    <lineage>
        <taxon>Eukaryota</taxon>
        <taxon>Metamonada</taxon>
        <taxon>Parabasalia</taxon>
        <taxon>Tritrichomonadida</taxon>
        <taxon>Tritrichomonadidae</taxon>
        <taxon>Tritrichomonas</taxon>
    </lineage>
</organism>
<evidence type="ECO:0008006" key="3">
    <source>
        <dbReference type="Google" id="ProtNLM"/>
    </source>
</evidence>
<dbReference type="Gene3D" id="3.40.50.12480">
    <property type="match status" value="1"/>
</dbReference>
<accession>A0A1J4JYF7</accession>
<dbReference type="InterPro" id="IPR032675">
    <property type="entry name" value="LRR_dom_sf"/>
</dbReference>
<comment type="caution">
    <text evidence="1">The sequence shown here is derived from an EMBL/GenBank/DDBJ whole genome shotgun (WGS) entry which is preliminary data.</text>
</comment>
<dbReference type="PANTHER" id="PTHR45661">
    <property type="entry name" value="SURFACE ANTIGEN"/>
    <property type="match status" value="1"/>
</dbReference>